<gene>
    <name evidence="2" type="ORF">NCTC10661_07268</name>
</gene>
<name>A0AAE8NN67_BURCE</name>
<dbReference type="InterPro" id="IPR008972">
    <property type="entry name" value="Cupredoxin"/>
</dbReference>
<dbReference type="GO" id="GO:0042597">
    <property type="term" value="C:periplasmic space"/>
    <property type="evidence" value="ECO:0007669"/>
    <property type="project" value="UniProtKB-SubCell"/>
</dbReference>
<protein>
    <submittedName>
        <fullName evidence="2">Uncharacterized copper-binding protein</fullName>
    </submittedName>
</protein>
<evidence type="ECO:0000313" key="3">
    <source>
        <dbReference type="Proteomes" id="UP000250416"/>
    </source>
</evidence>
<dbReference type="SUPFAM" id="SSF49503">
    <property type="entry name" value="Cupredoxins"/>
    <property type="match status" value="1"/>
</dbReference>
<evidence type="ECO:0000313" key="2">
    <source>
        <dbReference type="EMBL" id="SQA61540.1"/>
    </source>
</evidence>
<sequence length="53" mass="5795">MEHTLKTIGKVEDIAPGKRKRMSFKLTPGHDALICNKPGHYDAGIHTALVVTP</sequence>
<comment type="subcellular location">
    <subcellularLocation>
        <location evidence="1">Periplasm</location>
    </subcellularLocation>
</comment>
<dbReference type="EMBL" id="UARD01000059">
    <property type="protein sequence ID" value="SQA61540.1"/>
    <property type="molecule type" value="Genomic_DNA"/>
</dbReference>
<dbReference type="AlphaFoldDB" id="A0AAE8NN67"/>
<evidence type="ECO:0000256" key="1">
    <source>
        <dbReference type="ARBA" id="ARBA00004418"/>
    </source>
</evidence>
<accession>A0AAE8NN67</accession>
<organism evidence="2 3">
    <name type="scientific">Burkholderia cepacia</name>
    <name type="common">Pseudomonas cepacia</name>
    <dbReference type="NCBI Taxonomy" id="292"/>
    <lineage>
        <taxon>Bacteria</taxon>
        <taxon>Pseudomonadati</taxon>
        <taxon>Pseudomonadota</taxon>
        <taxon>Betaproteobacteria</taxon>
        <taxon>Burkholderiales</taxon>
        <taxon>Burkholderiaceae</taxon>
        <taxon>Burkholderia</taxon>
        <taxon>Burkholderia cepacia complex</taxon>
    </lineage>
</organism>
<comment type="caution">
    <text evidence="2">The sequence shown here is derived from an EMBL/GenBank/DDBJ whole genome shotgun (WGS) entry which is preliminary data.</text>
</comment>
<reference evidence="2 3" key="1">
    <citation type="submission" date="2018-06" db="EMBL/GenBank/DDBJ databases">
        <authorList>
            <consortium name="Pathogen Informatics"/>
            <person name="Doyle S."/>
        </authorList>
    </citation>
    <scope>NUCLEOTIDE SEQUENCE [LARGE SCALE GENOMIC DNA]</scope>
    <source>
        <strain evidence="2 3">NCTC10661</strain>
    </source>
</reference>
<dbReference type="Gene3D" id="2.60.40.420">
    <property type="entry name" value="Cupredoxins - blue copper proteins"/>
    <property type="match status" value="1"/>
</dbReference>
<dbReference type="Proteomes" id="UP000250416">
    <property type="component" value="Unassembled WGS sequence"/>
</dbReference>
<proteinExistence type="predicted"/>